<accession>A0A011WV43</accession>
<name>A0A011WV43_RUMAL</name>
<reference evidence="1 2" key="1">
    <citation type="submission" date="2013-06" db="EMBL/GenBank/DDBJ databases">
        <title>Rumen cellulosomics: divergent fiber-degrading strategies revealed by comparative genome-wide analysis of six Ruminococcal strains.</title>
        <authorList>
            <person name="Dassa B."/>
            <person name="Borovok I."/>
            <person name="Lamed R."/>
            <person name="Flint H."/>
            <person name="Yeoman C.J."/>
            <person name="White B."/>
            <person name="Bayer E.A."/>
        </authorList>
    </citation>
    <scope>NUCLEOTIDE SEQUENCE [LARGE SCALE GENOMIC DNA]</scope>
    <source>
        <strain evidence="1 2">SY3</strain>
    </source>
</reference>
<protein>
    <submittedName>
        <fullName evidence="1">Uncharacterized protein</fullName>
    </submittedName>
</protein>
<dbReference type="RefSeq" id="WP_037283922.1">
    <property type="nucleotide sequence ID" value="NZ_JEOB01000001.1"/>
</dbReference>
<sequence>MPYLSALSAHHNGTVLCWYYDVLVAGAYYPENEQEAELLRKELDTMDMAKAEMERSSDPRSTQYLTKYYISLASILIRSYPDYYDEAAELLDKVSELIEENSDNHCYYNMVVAWYYTLAVPDIEDFVSRVTQITFIDDFAAARS</sequence>
<evidence type="ECO:0000313" key="1">
    <source>
        <dbReference type="EMBL" id="EXM40880.1"/>
    </source>
</evidence>
<proteinExistence type="predicted"/>
<dbReference type="PATRIC" id="fig|1341156.4.peg.2"/>
<comment type="caution">
    <text evidence="1">The sequence shown here is derived from an EMBL/GenBank/DDBJ whole genome shotgun (WGS) entry which is preliminary data.</text>
</comment>
<keyword evidence="2" id="KW-1185">Reference proteome</keyword>
<evidence type="ECO:0000313" key="2">
    <source>
        <dbReference type="Proteomes" id="UP000021369"/>
    </source>
</evidence>
<gene>
    <name evidence="1" type="ORF">RASY3_00010</name>
</gene>
<organism evidence="1 2">
    <name type="scientific">Ruminococcus albus SY3</name>
    <dbReference type="NCBI Taxonomy" id="1341156"/>
    <lineage>
        <taxon>Bacteria</taxon>
        <taxon>Bacillati</taxon>
        <taxon>Bacillota</taxon>
        <taxon>Clostridia</taxon>
        <taxon>Eubacteriales</taxon>
        <taxon>Oscillospiraceae</taxon>
        <taxon>Ruminococcus</taxon>
    </lineage>
</organism>
<dbReference type="EMBL" id="JEOB01000001">
    <property type="protein sequence ID" value="EXM40880.1"/>
    <property type="molecule type" value="Genomic_DNA"/>
</dbReference>
<dbReference type="Proteomes" id="UP000021369">
    <property type="component" value="Unassembled WGS sequence"/>
</dbReference>
<dbReference type="AlphaFoldDB" id="A0A011WV43"/>